<dbReference type="InterPro" id="IPR010982">
    <property type="entry name" value="Lambda_DNA-bd_dom_sf"/>
</dbReference>
<dbReference type="InterPro" id="IPR001387">
    <property type="entry name" value="Cro/C1-type_HTH"/>
</dbReference>
<evidence type="ECO:0000313" key="3">
    <source>
        <dbReference type="Proteomes" id="UP000886860"/>
    </source>
</evidence>
<proteinExistence type="predicted"/>
<dbReference type="SUPFAM" id="SSF47413">
    <property type="entry name" value="lambda repressor-like DNA-binding domains"/>
    <property type="match status" value="1"/>
</dbReference>
<sequence>MKFDDLFEQRSLVAAKLKECIRDRGYTKVSFAKKADISRPTLDKLLNGYIDNKSTFDKHLQKILSVLELSVDGLLLFERTPQTIDAVYSQNAPEDYQMNEKAQKQYGLLMDILDLCEIYY</sequence>
<comment type="caution">
    <text evidence="2">The sequence shown here is derived from an EMBL/GenBank/DDBJ whole genome shotgun (WGS) entry which is preliminary data.</text>
</comment>
<organism evidence="2 3">
    <name type="scientific">Candidatus Caccovicinus merdipullorum</name>
    <dbReference type="NCBI Taxonomy" id="2840724"/>
    <lineage>
        <taxon>Bacteria</taxon>
        <taxon>Bacillati</taxon>
        <taxon>Bacillota</taxon>
        <taxon>Clostridia</taxon>
        <taxon>Eubacteriales</taxon>
        <taxon>Candidatus Caccovicinus</taxon>
    </lineage>
</organism>
<dbReference type="GO" id="GO:0003677">
    <property type="term" value="F:DNA binding"/>
    <property type="evidence" value="ECO:0007669"/>
    <property type="project" value="InterPro"/>
</dbReference>
<reference evidence="2" key="1">
    <citation type="submission" date="2020-10" db="EMBL/GenBank/DDBJ databases">
        <authorList>
            <person name="Gilroy R."/>
        </authorList>
    </citation>
    <scope>NUCLEOTIDE SEQUENCE</scope>
    <source>
        <strain evidence="2">CHK123-3438</strain>
    </source>
</reference>
<reference evidence="2" key="2">
    <citation type="journal article" date="2021" name="PeerJ">
        <title>Extensive microbial diversity within the chicken gut microbiome revealed by metagenomics and culture.</title>
        <authorList>
            <person name="Gilroy R."/>
            <person name="Ravi A."/>
            <person name="Getino M."/>
            <person name="Pursley I."/>
            <person name="Horton D.L."/>
            <person name="Alikhan N.F."/>
            <person name="Baker D."/>
            <person name="Gharbi K."/>
            <person name="Hall N."/>
            <person name="Watson M."/>
            <person name="Adriaenssens E.M."/>
            <person name="Foster-Nyarko E."/>
            <person name="Jarju S."/>
            <person name="Secka A."/>
            <person name="Antonio M."/>
            <person name="Oren A."/>
            <person name="Chaudhuri R.R."/>
            <person name="La Ragione R."/>
            <person name="Hildebrand F."/>
            <person name="Pallen M.J."/>
        </authorList>
    </citation>
    <scope>NUCLEOTIDE SEQUENCE</scope>
    <source>
        <strain evidence="2">CHK123-3438</strain>
    </source>
</reference>
<evidence type="ECO:0000313" key="2">
    <source>
        <dbReference type="EMBL" id="HIT42707.1"/>
    </source>
</evidence>
<feature type="domain" description="HTH cro/C1-type" evidence="1">
    <location>
        <begin position="17"/>
        <end position="74"/>
    </location>
</feature>
<dbReference type="CDD" id="cd00093">
    <property type="entry name" value="HTH_XRE"/>
    <property type="match status" value="1"/>
</dbReference>
<dbReference type="PROSITE" id="PS50943">
    <property type="entry name" value="HTH_CROC1"/>
    <property type="match status" value="1"/>
</dbReference>
<gene>
    <name evidence="2" type="ORF">IAB60_11545</name>
</gene>
<accession>A0A9D1GK97</accession>
<dbReference type="Pfam" id="PF13443">
    <property type="entry name" value="HTH_26"/>
    <property type="match status" value="1"/>
</dbReference>
<dbReference type="EMBL" id="DVKS01000191">
    <property type="protein sequence ID" value="HIT42707.1"/>
    <property type="molecule type" value="Genomic_DNA"/>
</dbReference>
<dbReference type="Gene3D" id="1.10.260.40">
    <property type="entry name" value="lambda repressor-like DNA-binding domains"/>
    <property type="match status" value="1"/>
</dbReference>
<dbReference type="Proteomes" id="UP000886860">
    <property type="component" value="Unassembled WGS sequence"/>
</dbReference>
<name>A0A9D1GK97_9FIRM</name>
<protein>
    <submittedName>
        <fullName evidence="2">Helix-turn-helix transcriptional regulator</fullName>
    </submittedName>
</protein>
<dbReference type="AlphaFoldDB" id="A0A9D1GK97"/>
<evidence type="ECO:0000259" key="1">
    <source>
        <dbReference type="PROSITE" id="PS50943"/>
    </source>
</evidence>